<dbReference type="Proteomes" id="UP000291819">
    <property type="component" value="Unassembled WGS sequence"/>
</dbReference>
<protein>
    <recommendedName>
        <fullName evidence="1">UspA domain-containing protein</fullName>
    </recommendedName>
</protein>
<proteinExistence type="predicted"/>
<dbReference type="Gene3D" id="3.40.50.620">
    <property type="entry name" value="HUPs"/>
    <property type="match status" value="1"/>
</dbReference>
<dbReference type="SUPFAM" id="SSF52402">
    <property type="entry name" value="Adenine nucleotide alpha hydrolases-like"/>
    <property type="match status" value="1"/>
</dbReference>
<comment type="caution">
    <text evidence="2">The sequence shown here is derived from an EMBL/GenBank/DDBJ whole genome shotgun (WGS) entry which is preliminary data.</text>
</comment>
<accession>A0A4Q9HGR3</accession>
<name>A0A4Q9HGR3_9SPHI</name>
<dbReference type="Pfam" id="PF00582">
    <property type="entry name" value="Usp"/>
    <property type="match status" value="1"/>
</dbReference>
<keyword evidence="3" id="KW-1185">Reference proteome</keyword>
<evidence type="ECO:0000259" key="1">
    <source>
        <dbReference type="Pfam" id="PF00582"/>
    </source>
</evidence>
<dbReference type="InterPro" id="IPR014729">
    <property type="entry name" value="Rossmann-like_a/b/a_fold"/>
</dbReference>
<dbReference type="AlphaFoldDB" id="A0A4Q9HGR3"/>
<gene>
    <name evidence="2" type="ORF">EYS08_06775</name>
</gene>
<evidence type="ECO:0000313" key="3">
    <source>
        <dbReference type="Proteomes" id="UP000291819"/>
    </source>
</evidence>
<evidence type="ECO:0000313" key="2">
    <source>
        <dbReference type="EMBL" id="TBO43648.1"/>
    </source>
</evidence>
<organism evidence="2 3">
    <name type="scientific">Pedobacter kyonggii</name>
    <dbReference type="NCBI Taxonomy" id="1926871"/>
    <lineage>
        <taxon>Bacteria</taxon>
        <taxon>Pseudomonadati</taxon>
        <taxon>Bacteroidota</taxon>
        <taxon>Sphingobacteriia</taxon>
        <taxon>Sphingobacteriales</taxon>
        <taxon>Sphingobacteriaceae</taxon>
        <taxon>Pedobacter</taxon>
    </lineage>
</organism>
<reference evidence="2 3" key="1">
    <citation type="submission" date="2019-02" db="EMBL/GenBank/DDBJ databases">
        <title>Pedobacter kyonggii whole genome sequence analysis.</title>
        <authorList>
            <person name="Dahal R.H."/>
        </authorList>
    </citation>
    <scope>NUCLEOTIDE SEQUENCE [LARGE SCALE GENOMIC DNA]</scope>
    <source>
        <strain evidence="2 3">K-4-11-1</strain>
    </source>
</reference>
<feature type="domain" description="UspA" evidence="1">
    <location>
        <begin position="32"/>
        <end position="173"/>
    </location>
</feature>
<dbReference type="InterPro" id="IPR006016">
    <property type="entry name" value="UspA"/>
</dbReference>
<sequence length="180" mass="20536">MILVSICSIIFSHIYFINRKIMNTKKKTSAKMILMLTEFSNRDKNATDAALKLAAKLGLNLMLLHAYPLTGNEHSNAQIENTKYLSEIDRHFENEKKRLLELLKINHESSFQPIIKSCSGEGSLSDNVCVILEKEDIVMIVMGGRPARNNDYLFCTEIDEILYKTHRPVLIIPEKIGLEI</sequence>
<dbReference type="OrthoDB" id="767873at2"/>
<dbReference type="EMBL" id="SIXF01000004">
    <property type="protein sequence ID" value="TBO43648.1"/>
    <property type="molecule type" value="Genomic_DNA"/>
</dbReference>